<feature type="transmembrane region" description="Helical" evidence="7">
    <location>
        <begin position="14"/>
        <end position="35"/>
    </location>
</feature>
<comment type="subcellular location">
    <subcellularLocation>
        <location evidence="1">Endomembrane system</location>
        <topology evidence="1">Multi-pass membrane protein</topology>
    </subcellularLocation>
    <subcellularLocation>
        <location evidence="6">Membrane</location>
        <topology evidence="6">Multi-pass membrane protein</topology>
    </subcellularLocation>
</comment>
<dbReference type="GO" id="GO:0012505">
    <property type="term" value="C:endomembrane system"/>
    <property type="evidence" value="ECO:0007669"/>
    <property type="project" value="UniProtKB-SubCell"/>
</dbReference>
<feature type="transmembrane region" description="Helical" evidence="7">
    <location>
        <begin position="131"/>
        <end position="148"/>
    </location>
</feature>
<dbReference type="PRINTS" id="PR01437">
    <property type="entry name" value="NUOXDRDTASE4"/>
</dbReference>
<dbReference type="NCBIfam" id="TIGR01972">
    <property type="entry name" value="NDH_I_M"/>
    <property type="match status" value="1"/>
</dbReference>
<evidence type="ECO:0000256" key="4">
    <source>
        <dbReference type="ARBA" id="ARBA00022989"/>
    </source>
</evidence>
<accession>A0A2A5JA80</accession>
<gene>
    <name evidence="9" type="ORF">CHR55_16020</name>
</gene>
<evidence type="ECO:0000313" key="9">
    <source>
        <dbReference type="EMBL" id="PCK26465.1"/>
    </source>
</evidence>
<dbReference type="GO" id="GO:0008137">
    <property type="term" value="F:NADH dehydrogenase (ubiquinone) activity"/>
    <property type="evidence" value="ECO:0007669"/>
    <property type="project" value="InterPro"/>
</dbReference>
<feature type="transmembrane region" description="Helical" evidence="7">
    <location>
        <begin position="307"/>
        <end position="328"/>
    </location>
</feature>
<feature type="transmembrane region" description="Helical" evidence="7">
    <location>
        <begin position="404"/>
        <end position="427"/>
    </location>
</feature>
<organism evidence="9 10">
    <name type="scientific">Rhodococcus qingshengii</name>
    <dbReference type="NCBI Taxonomy" id="334542"/>
    <lineage>
        <taxon>Bacteria</taxon>
        <taxon>Bacillati</taxon>
        <taxon>Actinomycetota</taxon>
        <taxon>Actinomycetes</taxon>
        <taxon>Mycobacteriales</taxon>
        <taxon>Nocardiaceae</taxon>
        <taxon>Rhodococcus</taxon>
        <taxon>Rhodococcus erythropolis group</taxon>
    </lineage>
</organism>
<dbReference type="InterPro" id="IPR003918">
    <property type="entry name" value="NADH_UbQ_OxRdtase"/>
</dbReference>
<evidence type="ECO:0000256" key="1">
    <source>
        <dbReference type="ARBA" id="ARBA00004127"/>
    </source>
</evidence>
<protein>
    <submittedName>
        <fullName evidence="9">NADH-quinone oxidoreductase subunit M</fullName>
    </submittedName>
</protein>
<feature type="transmembrane region" description="Helical" evidence="7">
    <location>
        <begin position="335"/>
        <end position="354"/>
    </location>
</feature>
<dbReference type="GO" id="GO:0003954">
    <property type="term" value="F:NADH dehydrogenase activity"/>
    <property type="evidence" value="ECO:0007669"/>
    <property type="project" value="TreeGrafter"/>
</dbReference>
<dbReference type="GO" id="GO:0016020">
    <property type="term" value="C:membrane"/>
    <property type="evidence" value="ECO:0007669"/>
    <property type="project" value="UniProtKB-SubCell"/>
</dbReference>
<sequence>MVIEAAVSDSVTNAGFPALTALWLLPLIGAGVVLALPARSYQFAKSLALAVSVAVLVIAGGLGVAFDRGGGQFQFVESHSWIPAFGTSYTLGLDGIALVLVLLTAVLVPLLLIAGWNDVPADPASPKRMPHTYFALILVVESMVMISFSALDILLFYIFFEAMLIPMYFLIGGFGGVGRSRAAVKFLLYNLLGGLVMLAAVIGLYVVTTRDESPFTSGTFDFRAIASAASSGELGVGPGVLNALFLGFMFAFAVKAPLWPLHSWLPDSAVESTPSTAVLMMAVVDKVGTFAMIRYCLQLFPESSSTFAPWIITLAVIGIVYGAILAIAQTDVMRLIAYTSISHFGFIILGIFAMTSQSQAGSALYMVNHGISTAALFLIAGFLVSQRGTRSIAAYGGVQKVAPVLAGTFLVAGLATLSLPGLAPFVSEFLVLIGTYSRYHVAAIVATVALVLSAIYILWLYQRMMGGPVKEGQGTIRDLARRELVVVAPLIALLLLLGIYPKPALDVITPAVSHTVVYEAPTPLVADHEGGVHK</sequence>
<dbReference type="GO" id="GO:0015990">
    <property type="term" value="P:electron transport coupled proton transport"/>
    <property type="evidence" value="ECO:0007669"/>
    <property type="project" value="TreeGrafter"/>
</dbReference>
<comment type="similarity">
    <text evidence="2">Belongs to the complex I subunit 4 family.</text>
</comment>
<keyword evidence="4 7" id="KW-1133">Transmembrane helix</keyword>
<feature type="transmembrane region" description="Helical" evidence="7">
    <location>
        <begin position="243"/>
        <end position="265"/>
    </location>
</feature>
<feature type="domain" description="NADH:quinone oxidoreductase/Mrp antiporter transmembrane" evidence="8">
    <location>
        <begin position="150"/>
        <end position="452"/>
    </location>
</feature>
<dbReference type="Proteomes" id="UP000230886">
    <property type="component" value="Unassembled WGS sequence"/>
</dbReference>
<dbReference type="AlphaFoldDB" id="A0A2A5JA80"/>
<evidence type="ECO:0000313" key="10">
    <source>
        <dbReference type="Proteomes" id="UP000230886"/>
    </source>
</evidence>
<feature type="transmembrane region" description="Helical" evidence="7">
    <location>
        <begin position="96"/>
        <end position="119"/>
    </location>
</feature>
<dbReference type="InterPro" id="IPR010227">
    <property type="entry name" value="NADH_Q_OxRdtase_chainM/4"/>
</dbReference>
<reference evidence="9 10" key="1">
    <citation type="submission" date="2017-07" db="EMBL/GenBank/DDBJ databases">
        <title>Draft sequence of Rhodococcus enclensis 23b-28.</title>
        <authorList>
            <person name="Besaury L."/>
            <person name="Sancelme M."/>
            <person name="Amato P."/>
            <person name="Lallement A."/>
            <person name="Delort A.-M."/>
        </authorList>
    </citation>
    <scope>NUCLEOTIDE SEQUENCE [LARGE SCALE GENOMIC DNA]</scope>
    <source>
        <strain evidence="9 10">23b-28</strain>
    </source>
</reference>
<comment type="caution">
    <text evidence="9">The sequence shown here is derived from an EMBL/GenBank/DDBJ whole genome shotgun (WGS) entry which is preliminary data.</text>
</comment>
<evidence type="ECO:0000256" key="3">
    <source>
        <dbReference type="ARBA" id="ARBA00022692"/>
    </source>
</evidence>
<feature type="transmembrane region" description="Helical" evidence="7">
    <location>
        <begin position="482"/>
        <end position="500"/>
    </location>
</feature>
<keyword evidence="3 6" id="KW-0812">Transmembrane</keyword>
<keyword evidence="5 7" id="KW-0472">Membrane</keyword>
<evidence type="ECO:0000256" key="7">
    <source>
        <dbReference type="SAM" id="Phobius"/>
    </source>
</evidence>
<feature type="transmembrane region" description="Helical" evidence="7">
    <location>
        <begin position="186"/>
        <end position="207"/>
    </location>
</feature>
<feature type="transmembrane region" description="Helical" evidence="7">
    <location>
        <begin position="439"/>
        <end position="461"/>
    </location>
</feature>
<feature type="transmembrane region" description="Helical" evidence="7">
    <location>
        <begin position="154"/>
        <end position="174"/>
    </location>
</feature>
<dbReference type="InterPro" id="IPR001750">
    <property type="entry name" value="ND/Mrp_TM"/>
</dbReference>
<dbReference type="PANTHER" id="PTHR43507">
    <property type="entry name" value="NADH-UBIQUINONE OXIDOREDUCTASE CHAIN 4"/>
    <property type="match status" value="1"/>
</dbReference>
<dbReference type="GO" id="GO:0042773">
    <property type="term" value="P:ATP synthesis coupled electron transport"/>
    <property type="evidence" value="ECO:0007669"/>
    <property type="project" value="InterPro"/>
</dbReference>
<evidence type="ECO:0000256" key="5">
    <source>
        <dbReference type="ARBA" id="ARBA00023136"/>
    </source>
</evidence>
<dbReference type="PANTHER" id="PTHR43507:SF1">
    <property type="entry name" value="NADH-UBIQUINONE OXIDOREDUCTASE CHAIN 4"/>
    <property type="match status" value="1"/>
</dbReference>
<name>A0A2A5JA80_RHOSG</name>
<evidence type="ECO:0000256" key="2">
    <source>
        <dbReference type="ARBA" id="ARBA00009025"/>
    </source>
</evidence>
<dbReference type="NCBIfam" id="NF004500">
    <property type="entry name" value="PRK05846.1-4"/>
    <property type="match status" value="1"/>
</dbReference>
<evidence type="ECO:0000256" key="6">
    <source>
        <dbReference type="RuleBase" id="RU000320"/>
    </source>
</evidence>
<feature type="transmembrane region" description="Helical" evidence="7">
    <location>
        <begin position="277"/>
        <end position="295"/>
    </location>
</feature>
<proteinExistence type="inferred from homology"/>
<evidence type="ECO:0000259" key="8">
    <source>
        <dbReference type="Pfam" id="PF00361"/>
    </source>
</evidence>
<dbReference type="Pfam" id="PF00361">
    <property type="entry name" value="Proton_antipo_M"/>
    <property type="match status" value="1"/>
</dbReference>
<dbReference type="RefSeq" id="WP_099697710.1">
    <property type="nucleotide sequence ID" value="NZ_NOVD01000009.1"/>
</dbReference>
<feature type="transmembrane region" description="Helical" evidence="7">
    <location>
        <begin position="366"/>
        <end position="384"/>
    </location>
</feature>
<dbReference type="GO" id="GO:0048039">
    <property type="term" value="F:ubiquinone binding"/>
    <property type="evidence" value="ECO:0007669"/>
    <property type="project" value="TreeGrafter"/>
</dbReference>
<dbReference type="EMBL" id="NOVD01000009">
    <property type="protein sequence ID" value="PCK26465.1"/>
    <property type="molecule type" value="Genomic_DNA"/>
</dbReference>
<feature type="transmembrane region" description="Helical" evidence="7">
    <location>
        <begin position="47"/>
        <end position="66"/>
    </location>
</feature>